<protein>
    <submittedName>
        <fullName evidence="1">Enoyl-CoA hydratase/isomerase</fullName>
    </submittedName>
</protein>
<organism evidence="1 2">
    <name type="scientific">Metarhizium guizhouense (strain ARSEF 977)</name>
    <dbReference type="NCBI Taxonomy" id="1276136"/>
    <lineage>
        <taxon>Eukaryota</taxon>
        <taxon>Fungi</taxon>
        <taxon>Dikarya</taxon>
        <taxon>Ascomycota</taxon>
        <taxon>Pezizomycotina</taxon>
        <taxon>Sordariomycetes</taxon>
        <taxon>Hypocreomycetidae</taxon>
        <taxon>Hypocreales</taxon>
        <taxon>Clavicipitaceae</taxon>
        <taxon>Metarhizium</taxon>
    </lineage>
</organism>
<dbReference type="CDD" id="cd06558">
    <property type="entry name" value="crotonase-like"/>
    <property type="match status" value="1"/>
</dbReference>
<dbReference type="Proteomes" id="UP000031192">
    <property type="component" value="Unassembled WGS sequence"/>
</dbReference>
<proteinExistence type="predicted"/>
<evidence type="ECO:0000313" key="1">
    <source>
        <dbReference type="EMBL" id="KID81741.1"/>
    </source>
</evidence>
<dbReference type="HOGENOM" id="CLU_009834_7_1_1"/>
<accession>A0A0B4GW66</accession>
<dbReference type="InterPro" id="IPR001753">
    <property type="entry name" value="Enoyl-CoA_hydra/iso"/>
</dbReference>
<dbReference type="PANTHER" id="PTHR43459">
    <property type="entry name" value="ENOYL-COA HYDRATASE"/>
    <property type="match status" value="1"/>
</dbReference>
<dbReference type="AlphaFoldDB" id="A0A0B4GW66"/>
<dbReference type="Gene3D" id="3.90.226.10">
    <property type="entry name" value="2-enoyl-CoA Hydratase, Chain A, domain 1"/>
    <property type="match status" value="1"/>
</dbReference>
<dbReference type="Pfam" id="PF00378">
    <property type="entry name" value="ECH_1"/>
    <property type="match status" value="1"/>
</dbReference>
<dbReference type="GO" id="GO:0016853">
    <property type="term" value="F:isomerase activity"/>
    <property type="evidence" value="ECO:0007669"/>
    <property type="project" value="UniProtKB-KW"/>
</dbReference>
<dbReference type="SUPFAM" id="SSF52096">
    <property type="entry name" value="ClpP/crotonase"/>
    <property type="match status" value="1"/>
</dbReference>
<dbReference type="EMBL" id="AZNH01000123">
    <property type="protein sequence ID" value="KID81741.1"/>
    <property type="molecule type" value="Genomic_DNA"/>
</dbReference>
<keyword evidence="2" id="KW-1185">Reference proteome</keyword>
<sequence>MSYGPLEVTKVTPHYWRATINLPPFNLAGPEFFLGLWDLLQDVEIDKDLKVLVFDSALPDFFISHYDLQKAPSIPPDLLAKWPVMMVKLATIPVISVAAIRGRTRGIGSEFVLACDIRFGSEEKAILSQAEVSFGLLPGGGGMELLPRQVTRGRMLEIVCGGDEFDAATSAAYGWINRAVPDAEFETFVDRFARRVAGWEKTSLISSKKLTNQRFGLPKVEEISESTQTMGRLWVNPEVQKKMQLLFQKGLERDRDVELNIAEFTAKHATWFTEG</sequence>
<dbReference type="PANTHER" id="PTHR43459:SF1">
    <property type="entry name" value="EG:BACN32G11.4 PROTEIN"/>
    <property type="match status" value="1"/>
</dbReference>
<comment type="caution">
    <text evidence="1">The sequence shown here is derived from an EMBL/GenBank/DDBJ whole genome shotgun (WGS) entry which is preliminary data.</text>
</comment>
<gene>
    <name evidence="1" type="ORF">MGU_10914</name>
</gene>
<dbReference type="InterPro" id="IPR029045">
    <property type="entry name" value="ClpP/crotonase-like_dom_sf"/>
</dbReference>
<dbReference type="OrthoDB" id="410701at2759"/>
<name>A0A0B4GW66_METGA</name>
<evidence type="ECO:0000313" key="2">
    <source>
        <dbReference type="Proteomes" id="UP000031192"/>
    </source>
</evidence>
<reference evidence="1 2" key="1">
    <citation type="journal article" date="2014" name="Proc. Natl. Acad. Sci. U.S.A.">
        <title>Trajectory and genomic determinants of fungal-pathogen speciation and host adaptation.</title>
        <authorList>
            <person name="Hu X."/>
            <person name="Xiao G."/>
            <person name="Zheng P."/>
            <person name="Shang Y."/>
            <person name="Su Y."/>
            <person name="Zhang X."/>
            <person name="Liu X."/>
            <person name="Zhan S."/>
            <person name="St Leger R.J."/>
            <person name="Wang C."/>
        </authorList>
    </citation>
    <scope>NUCLEOTIDE SEQUENCE [LARGE SCALE GENOMIC DNA]</scope>
    <source>
        <strain evidence="1 2">ARSEF 977</strain>
    </source>
</reference>